<sequence length="101" mass="11902">MRGVTIVKDGRTTNRQKMKDKIREEKIECQETNLMAEIDQVLDKYLEEAKKECETYRDLENKIRELEWKATWGKLGPYAGMIAGILKKKIEEEKKGLKIKK</sequence>
<proteinExistence type="predicted"/>
<feature type="coiled-coil region" evidence="1">
    <location>
        <begin position="42"/>
        <end position="69"/>
    </location>
</feature>
<protein>
    <submittedName>
        <fullName evidence="2">Uncharacterized protein</fullName>
    </submittedName>
</protein>
<evidence type="ECO:0000313" key="2">
    <source>
        <dbReference type="EMBL" id="DAE11086.1"/>
    </source>
</evidence>
<reference evidence="2" key="1">
    <citation type="journal article" date="2021" name="Proc. Natl. Acad. Sci. U.S.A.">
        <title>A Catalog of Tens of Thousands of Viruses from Human Metagenomes Reveals Hidden Associations with Chronic Diseases.</title>
        <authorList>
            <person name="Tisza M.J."/>
            <person name="Buck C.B."/>
        </authorList>
    </citation>
    <scope>NUCLEOTIDE SEQUENCE</scope>
    <source>
        <strain evidence="2">CtzwE5</strain>
    </source>
</reference>
<accession>A0A8S5PVL0</accession>
<organism evidence="2">
    <name type="scientific">Myoviridae sp. ctzwE5</name>
    <dbReference type="NCBI Taxonomy" id="2825214"/>
    <lineage>
        <taxon>Viruses</taxon>
        <taxon>Duplodnaviria</taxon>
        <taxon>Heunggongvirae</taxon>
        <taxon>Uroviricota</taxon>
        <taxon>Caudoviricetes</taxon>
    </lineage>
</organism>
<keyword evidence="1" id="KW-0175">Coiled coil</keyword>
<name>A0A8S5PVL0_9CAUD</name>
<evidence type="ECO:0000256" key="1">
    <source>
        <dbReference type="SAM" id="Coils"/>
    </source>
</evidence>
<dbReference type="EMBL" id="BK015525">
    <property type="protein sequence ID" value="DAE11086.1"/>
    <property type="molecule type" value="Genomic_DNA"/>
</dbReference>